<organism evidence="8 9">
    <name type="scientific">Paenalcaligenes hominis</name>
    <dbReference type="NCBI Taxonomy" id="643674"/>
    <lineage>
        <taxon>Bacteria</taxon>
        <taxon>Pseudomonadati</taxon>
        <taxon>Pseudomonadota</taxon>
        <taxon>Betaproteobacteria</taxon>
        <taxon>Burkholderiales</taxon>
        <taxon>Alcaligenaceae</taxon>
        <taxon>Paenalcaligenes</taxon>
    </lineage>
</organism>
<keyword evidence="1 6" id="KW-0732">Signal</keyword>
<dbReference type="Gene3D" id="2.40.40.10">
    <property type="entry name" value="RlpA-like domain"/>
    <property type="match status" value="1"/>
</dbReference>
<dbReference type="EC" id="4.2.2.-" evidence="4"/>
<dbReference type="InterPro" id="IPR036680">
    <property type="entry name" value="SPOR-like_sf"/>
</dbReference>
<name>A0A1U9K182_9BURK</name>
<dbReference type="GO" id="GO:0042834">
    <property type="term" value="F:peptidoglycan binding"/>
    <property type="evidence" value="ECO:0007669"/>
    <property type="project" value="InterPro"/>
</dbReference>
<keyword evidence="3 4" id="KW-0961">Cell wall biogenesis/degradation</keyword>
<accession>A0A1U9K182</accession>
<dbReference type="Pfam" id="PF05036">
    <property type="entry name" value="SPOR"/>
    <property type="match status" value="1"/>
</dbReference>
<dbReference type="STRING" id="643674.PAEH1_10005"/>
<proteinExistence type="inferred from homology"/>
<evidence type="ECO:0000256" key="4">
    <source>
        <dbReference type="HAMAP-Rule" id="MF_02071"/>
    </source>
</evidence>
<dbReference type="InterPro" id="IPR012997">
    <property type="entry name" value="RplA"/>
</dbReference>
<keyword evidence="4" id="KW-1003">Cell membrane</keyword>
<dbReference type="Pfam" id="PF03330">
    <property type="entry name" value="DPBB_1"/>
    <property type="match status" value="1"/>
</dbReference>
<dbReference type="GO" id="GO:0005886">
    <property type="term" value="C:plasma membrane"/>
    <property type="evidence" value="ECO:0007669"/>
    <property type="project" value="UniProtKB-SubCell"/>
</dbReference>
<evidence type="ECO:0000313" key="8">
    <source>
        <dbReference type="EMBL" id="AQS51805.1"/>
    </source>
</evidence>
<protein>
    <recommendedName>
        <fullName evidence="4">Endolytic peptidoglycan transglycosylase RlpA</fullName>
        <ecNumber evidence="4">4.2.2.-</ecNumber>
    </recommendedName>
</protein>
<sequence>MTSRSLVLFLLCVLFSVAFVGCSSGPRTGQKSTTGGGYYKDDGPGLAIPKNLHAIPNAKPRIENHAPANMRPYTVLGRSYTPLSAEQPFRQTGTASWYGKKFHGRKTANGEIYDMYAMTAAHPTLPLPSYAKVTRPRTGQSVIVRINDRGPFHSNRIIDLSYVAAAKLGLIAPGSGSVIVEAITHDDIRAGRYVDDTTPEQTPEDLGQFLAELSPSKTESNLGLEIRPPADPATQLRPIAGNGLPLVFLQFGAYRNAQSATELAAQINKDVGALDYRDAHIEPAGDLFRVQMGPYASRAEALTVAQVIESETGHKPTLAVR</sequence>
<comment type="function">
    <text evidence="4">Lytic transglycosylase with a strong preference for naked glycan strands that lack stem peptides.</text>
</comment>
<dbReference type="OrthoDB" id="9779128at2"/>
<keyword evidence="2 4" id="KW-0456">Lyase</keyword>
<dbReference type="HAMAP" id="MF_02071">
    <property type="entry name" value="RlpA"/>
    <property type="match status" value="1"/>
</dbReference>
<evidence type="ECO:0000259" key="7">
    <source>
        <dbReference type="PROSITE" id="PS51724"/>
    </source>
</evidence>
<dbReference type="PANTHER" id="PTHR34183">
    <property type="entry name" value="ENDOLYTIC PEPTIDOGLYCAN TRANSGLYCOSYLASE RLPA"/>
    <property type="match status" value="1"/>
</dbReference>
<dbReference type="Gene3D" id="3.30.70.1070">
    <property type="entry name" value="Sporulation related repeat"/>
    <property type="match status" value="1"/>
</dbReference>
<dbReference type="GO" id="GO:0071555">
    <property type="term" value="P:cell wall organization"/>
    <property type="evidence" value="ECO:0007669"/>
    <property type="project" value="UniProtKB-KW"/>
</dbReference>
<dbReference type="CDD" id="cd22268">
    <property type="entry name" value="DPBB_RlpA-like"/>
    <property type="match status" value="1"/>
</dbReference>
<feature type="domain" description="SPOR" evidence="7">
    <location>
        <begin position="241"/>
        <end position="321"/>
    </location>
</feature>
<dbReference type="NCBIfam" id="TIGR00413">
    <property type="entry name" value="rlpA"/>
    <property type="match status" value="1"/>
</dbReference>
<evidence type="ECO:0000256" key="3">
    <source>
        <dbReference type="ARBA" id="ARBA00023316"/>
    </source>
</evidence>
<dbReference type="PANTHER" id="PTHR34183:SF1">
    <property type="entry name" value="ENDOLYTIC PEPTIDOGLYCAN TRANSGLYCOSYLASE RLPA"/>
    <property type="match status" value="1"/>
</dbReference>
<dbReference type="FunFam" id="2.40.40.10:FF:000003">
    <property type="entry name" value="Endolytic peptidoglycan transglycosylase RlpA"/>
    <property type="match status" value="1"/>
</dbReference>
<evidence type="ECO:0000256" key="6">
    <source>
        <dbReference type="SAM" id="SignalP"/>
    </source>
</evidence>
<reference evidence="8 9" key="1">
    <citation type="submission" date="2017-01" db="EMBL/GenBank/DDBJ databases">
        <title>Complete Genome Sequence of Paenalcaligenes hominis, Isolated from a paraplegic Patient with neurogenic bladder.</title>
        <authorList>
            <person name="Mukhopadhyay R."/>
            <person name="Joaquin J."/>
            <person name="Hogue R."/>
            <person name="Kilaru A."/>
            <person name="Jospin G."/>
            <person name="Mars K."/>
            <person name="Eisen J.A."/>
            <person name="Chaturvedi V."/>
        </authorList>
    </citation>
    <scope>NUCLEOTIDE SEQUENCE [LARGE SCALE GENOMIC DNA]</scope>
    <source>
        <strain evidence="8 9">15S00501</strain>
    </source>
</reference>
<dbReference type="InterPro" id="IPR036908">
    <property type="entry name" value="RlpA-like_sf"/>
</dbReference>
<dbReference type="InterPro" id="IPR009009">
    <property type="entry name" value="RlpA-like_DPBB"/>
</dbReference>
<dbReference type="SUPFAM" id="SSF50685">
    <property type="entry name" value="Barwin-like endoglucanases"/>
    <property type="match status" value="1"/>
</dbReference>
<feature type="chain" id="PRO_5013409239" description="Endolytic peptidoglycan transglycosylase RlpA" evidence="6">
    <location>
        <begin position="21"/>
        <end position="321"/>
    </location>
</feature>
<evidence type="ECO:0000313" key="9">
    <source>
        <dbReference type="Proteomes" id="UP000189369"/>
    </source>
</evidence>
<evidence type="ECO:0000256" key="1">
    <source>
        <dbReference type="ARBA" id="ARBA00022729"/>
    </source>
</evidence>
<dbReference type="EMBL" id="CP019697">
    <property type="protein sequence ID" value="AQS51805.1"/>
    <property type="molecule type" value="Genomic_DNA"/>
</dbReference>
<evidence type="ECO:0000256" key="5">
    <source>
        <dbReference type="RuleBase" id="RU003495"/>
    </source>
</evidence>
<comment type="subcellular location">
    <subcellularLocation>
        <location evidence="4">Cell membrane</location>
        <topology evidence="4">Lipid-anchor</topology>
    </subcellularLocation>
</comment>
<gene>
    <name evidence="4" type="primary">rlpA</name>
    <name evidence="8" type="ORF">PAEH1_10005</name>
</gene>
<dbReference type="PROSITE" id="PS51724">
    <property type="entry name" value="SPOR"/>
    <property type="match status" value="1"/>
</dbReference>
<dbReference type="PROSITE" id="PS51257">
    <property type="entry name" value="PROKAR_LIPOPROTEIN"/>
    <property type="match status" value="1"/>
</dbReference>
<keyword evidence="4" id="KW-0449">Lipoprotein</keyword>
<dbReference type="AlphaFoldDB" id="A0A1U9K182"/>
<dbReference type="GO" id="GO:0000270">
    <property type="term" value="P:peptidoglycan metabolic process"/>
    <property type="evidence" value="ECO:0007669"/>
    <property type="project" value="UniProtKB-UniRule"/>
</dbReference>
<dbReference type="InterPro" id="IPR034718">
    <property type="entry name" value="RlpA"/>
</dbReference>
<dbReference type="KEGG" id="phn:PAEH1_10005"/>
<dbReference type="Proteomes" id="UP000189369">
    <property type="component" value="Chromosome"/>
</dbReference>
<evidence type="ECO:0000256" key="2">
    <source>
        <dbReference type="ARBA" id="ARBA00023239"/>
    </source>
</evidence>
<comment type="similarity">
    <text evidence="4 5">Belongs to the RlpA family.</text>
</comment>
<feature type="signal peptide" evidence="6">
    <location>
        <begin position="1"/>
        <end position="20"/>
    </location>
</feature>
<keyword evidence="4" id="KW-0472">Membrane</keyword>
<keyword evidence="4" id="KW-0564">Palmitate</keyword>
<dbReference type="SUPFAM" id="SSF110997">
    <property type="entry name" value="Sporulation related repeat"/>
    <property type="match status" value="1"/>
</dbReference>
<dbReference type="GO" id="GO:0008932">
    <property type="term" value="F:lytic endotransglycosylase activity"/>
    <property type="evidence" value="ECO:0007669"/>
    <property type="project" value="UniProtKB-UniRule"/>
</dbReference>
<dbReference type="InterPro" id="IPR007730">
    <property type="entry name" value="SPOR-like_dom"/>
</dbReference>